<dbReference type="InterPro" id="IPR012480">
    <property type="entry name" value="Hepar_II_III_C"/>
</dbReference>
<name>A0ABS7F3E6_9PROT</name>
<dbReference type="PANTHER" id="PTHR39210">
    <property type="entry name" value="HEPARIN-SULFATE LYASE"/>
    <property type="match status" value="1"/>
</dbReference>
<reference evidence="6 7" key="1">
    <citation type="submission" date="2021-08" db="EMBL/GenBank/DDBJ databases">
        <title>Caldovatus sediminis gen. nov., sp. nov., a moderately thermophilic bacterium isolated from a hot spring.</title>
        <authorList>
            <person name="Hu C.-J."/>
            <person name="Li W.-J."/>
            <person name="Xian W.-D."/>
        </authorList>
    </citation>
    <scope>NUCLEOTIDE SEQUENCE [LARGE SCALE GENOMIC DNA]</scope>
    <source>
        <strain evidence="6 7">SYSU G05006</strain>
    </source>
</reference>
<organism evidence="6 7">
    <name type="scientific">Caldovatus aquaticus</name>
    <dbReference type="NCBI Taxonomy" id="2865671"/>
    <lineage>
        <taxon>Bacteria</taxon>
        <taxon>Pseudomonadati</taxon>
        <taxon>Pseudomonadota</taxon>
        <taxon>Alphaproteobacteria</taxon>
        <taxon>Acetobacterales</taxon>
        <taxon>Roseomonadaceae</taxon>
        <taxon>Caldovatus</taxon>
    </lineage>
</organism>
<proteinExistence type="predicted"/>
<evidence type="ECO:0000256" key="1">
    <source>
        <dbReference type="ARBA" id="ARBA00004418"/>
    </source>
</evidence>
<keyword evidence="4" id="KW-0456">Lyase</keyword>
<evidence type="ECO:0000256" key="2">
    <source>
        <dbReference type="ARBA" id="ARBA00022729"/>
    </source>
</evidence>
<dbReference type="Proteomes" id="UP001519924">
    <property type="component" value="Unassembled WGS sequence"/>
</dbReference>
<keyword evidence="3" id="KW-0574">Periplasm</keyword>
<evidence type="ECO:0000313" key="6">
    <source>
        <dbReference type="EMBL" id="MBW8270138.1"/>
    </source>
</evidence>
<dbReference type="EMBL" id="JAHZUY010000031">
    <property type="protein sequence ID" value="MBW8270138.1"/>
    <property type="molecule type" value="Genomic_DNA"/>
</dbReference>
<feature type="domain" description="Heparinase II/III-like C-terminal" evidence="5">
    <location>
        <begin position="296"/>
        <end position="537"/>
    </location>
</feature>
<dbReference type="SUPFAM" id="SSF48230">
    <property type="entry name" value="Chondroitin AC/alginate lyase"/>
    <property type="match status" value="1"/>
</dbReference>
<gene>
    <name evidence="6" type="ORF">K1J50_11640</name>
</gene>
<dbReference type="RefSeq" id="WP_220117884.1">
    <property type="nucleotide sequence ID" value="NZ_JAHZUY010000031.1"/>
</dbReference>
<dbReference type="Gene3D" id="2.70.98.70">
    <property type="match status" value="1"/>
</dbReference>
<keyword evidence="7" id="KW-1185">Reference proteome</keyword>
<accession>A0ABS7F3E6</accession>
<evidence type="ECO:0000259" key="5">
    <source>
        <dbReference type="Pfam" id="PF07940"/>
    </source>
</evidence>
<comment type="caution">
    <text evidence="6">The sequence shown here is derived from an EMBL/GenBank/DDBJ whole genome shotgun (WGS) entry which is preliminary data.</text>
</comment>
<comment type="subcellular location">
    <subcellularLocation>
        <location evidence="1">Periplasm</location>
    </subcellularLocation>
</comment>
<dbReference type="InterPro" id="IPR008929">
    <property type="entry name" value="Chondroitin_lyas"/>
</dbReference>
<evidence type="ECO:0000256" key="3">
    <source>
        <dbReference type="ARBA" id="ARBA00022764"/>
    </source>
</evidence>
<sequence length="557" mass="59392">MDGLFRSARRRLAQLRPVRAPEAPARAFRDLWPGDATRGARLLRGEFEVAGTARRLVPAAEDGGAGGAVWDERGGPPLWRAAAHGFAWLRDLRALGTDTARLRARALTADWLARGARERLAAAPEVAGARISAWLGHWDFLAATAEDSFRRQLMLRMAQDARDVVAALPDEAAHRGALVALKGAMAAAVALEEEAWLARCLRFLPAELERQFHLDGGHVERSPGQQLLALQDLIEIRNLLHGAGVEAPVHLGLALDRAAPALRLFRHGDGGLALFNGTREEGSALLDVVLTQGQARGRAPAALPDTGFHRLQAGRTAVIVDCGTPPPGRAGGPGPDGLPRGADRLAHAGTLSFEMSVGRDRLIVNCGAAPCAEQAWRDALRATAAHSTLVLADTNSAELREEGLGRRPERVEADRQEANGAQWLEASHDGWRRPFAAIHRRRLYLSESGDDLRGEDVVEAADPPAFALRFHLHPGVAASLQQDASAVLLRLPSGAGWRLRAKGGRVALEESVYLAGEPRRTTQVVVHAEAGTGAVQWAISRVSLPAPGGGGGGAGER</sequence>
<keyword evidence="2" id="KW-0732">Signal</keyword>
<dbReference type="Pfam" id="PF07940">
    <property type="entry name" value="Hepar_II_III_C"/>
    <property type="match status" value="1"/>
</dbReference>
<evidence type="ECO:0000313" key="7">
    <source>
        <dbReference type="Proteomes" id="UP001519924"/>
    </source>
</evidence>
<protein>
    <submittedName>
        <fullName evidence="6">Heparinase II/III family protein</fullName>
    </submittedName>
</protein>
<dbReference type="Gene3D" id="1.50.10.100">
    <property type="entry name" value="Chondroitin AC/alginate lyase"/>
    <property type="match status" value="1"/>
</dbReference>
<evidence type="ECO:0000256" key="4">
    <source>
        <dbReference type="ARBA" id="ARBA00023239"/>
    </source>
</evidence>
<dbReference type="PANTHER" id="PTHR39210:SF1">
    <property type="entry name" value="HEPARIN-SULFATE LYASE"/>
    <property type="match status" value="1"/>
</dbReference>